<comment type="similarity">
    <text evidence="2">Belongs to the resistance-nodulation-cell division (RND) (TC 2.A.6) family.</text>
</comment>
<feature type="transmembrane region" description="Helical" evidence="9">
    <location>
        <begin position="894"/>
        <end position="918"/>
    </location>
</feature>
<evidence type="ECO:0000256" key="9">
    <source>
        <dbReference type="SAM" id="Phobius"/>
    </source>
</evidence>
<evidence type="ECO:0000313" key="10">
    <source>
        <dbReference type="EMBL" id="MDR4954997.1"/>
    </source>
</evidence>
<keyword evidence="3" id="KW-0813">Transport</keyword>
<gene>
    <name evidence="10" type="ORF">REB14_22660</name>
</gene>
<dbReference type="SUPFAM" id="SSF82866">
    <property type="entry name" value="Multidrug efflux transporter AcrB transmembrane domain"/>
    <property type="match status" value="2"/>
</dbReference>
<feature type="transmembrane region" description="Helical" evidence="9">
    <location>
        <begin position="1009"/>
        <end position="1030"/>
    </location>
</feature>
<keyword evidence="11" id="KW-1185">Reference proteome</keyword>
<evidence type="ECO:0000256" key="8">
    <source>
        <dbReference type="ARBA" id="ARBA00023136"/>
    </source>
</evidence>
<evidence type="ECO:0000313" key="11">
    <source>
        <dbReference type="Proteomes" id="UP001260959"/>
    </source>
</evidence>
<feature type="transmembrane region" description="Helical" evidence="9">
    <location>
        <begin position="970"/>
        <end position="989"/>
    </location>
</feature>
<name>A0ABU1EBC2_9FLAO</name>
<evidence type="ECO:0000256" key="5">
    <source>
        <dbReference type="ARBA" id="ARBA00022519"/>
    </source>
</evidence>
<feature type="transmembrane region" description="Helical" evidence="9">
    <location>
        <begin position="540"/>
        <end position="557"/>
    </location>
</feature>
<dbReference type="InterPro" id="IPR004764">
    <property type="entry name" value="MdtF-like"/>
</dbReference>
<dbReference type="NCBIfam" id="TIGR00915">
    <property type="entry name" value="2A0602"/>
    <property type="match status" value="1"/>
</dbReference>
<dbReference type="Gene3D" id="1.20.1640.10">
    <property type="entry name" value="Multidrug efflux transporter AcrB transmembrane domain"/>
    <property type="match status" value="2"/>
</dbReference>
<dbReference type="PRINTS" id="PR00702">
    <property type="entry name" value="ACRIFLAVINRP"/>
</dbReference>
<dbReference type="InterPro" id="IPR001036">
    <property type="entry name" value="Acrflvin-R"/>
</dbReference>
<feature type="transmembrane region" description="Helical" evidence="9">
    <location>
        <begin position="340"/>
        <end position="357"/>
    </location>
</feature>
<keyword evidence="4" id="KW-1003">Cell membrane</keyword>
<accession>A0ABU1EBC2</accession>
<dbReference type="Gene3D" id="3.30.70.1440">
    <property type="entry name" value="Multidrug efflux transporter AcrB pore domain"/>
    <property type="match status" value="1"/>
</dbReference>
<comment type="subcellular location">
    <subcellularLocation>
        <location evidence="1">Cell inner membrane</location>
        <topology evidence="1">Multi-pass membrane protein</topology>
    </subcellularLocation>
</comment>
<keyword evidence="6 9" id="KW-0812">Transmembrane</keyword>
<dbReference type="EMBL" id="JAVIXS010000021">
    <property type="protein sequence ID" value="MDR4954997.1"/>
    <property type="molecule type" value="Genomic_DNA"/>
</dbReference>
<feature type="transmembrane region" description="Helical" evidence="9">
    <location>
        <begin position="924"/>
        <end position="949"/>
    </location>
</feature>
<sequence>MLKKIIDRPVLATVISLIIVILGIIGLNQLAVTRFPDISPPTITVSGSYPGGNSETVIRSVVTPLEEQINGVEDMEYMKSTASNDGTFSISIIFKQGVNADQAAVNVQNRVQQATPILPQEVVRMGLTTSKQQNSMVLIFNIYTEDNKQYDETFLQNYANINLIPQVKRVKGVGQAMVFGLKDYSMRIWLNPQKMSSYGLEPADVSRAIADHSLESAPGKLGEESDAALEYVIRYKGKKNKPEQYESIIVKNTGSQVIRLKDVARVEFGAISNTGDNLSNGKNAVTVAIMQTTGSNANQIEIGVNKALDQLSKSFPPGIKYTKVMSTKERLDEATGQVKSTLIEAFILVFIVVFIFLQDFRSTIIPAVAVPVAIIGTFFFLLVLGFTINVLTLFALVLAIGIVVDDAIVVVEAVHSNMEGTDLSGREATHKAMSEITGAVISITLVMSAVFIPIGFMSGSAGLFYKQFAYTLAIAIIISAVNALTLTPALCAVFLKNNHSGEGKKTKGFGQRFAVAFNAGFNNMTNRYAKGVRFLIGRKWIAGGLIVAVIGVAGWLMSSTPKSFVPMEDDGFFMYTLSMPPGTALTKTTEVSNKINEILKGVEAVQENTSITGYNLLSNSAGPAYAMGFVKLKPKKERGEIQDIQEVVDMANAKLGVIKEGSVMTFRMPPVEGYGMTNDAEIVLQDRMGRDPQVLKAKADELIGQLMQVPEVAFAYTMFRADYPQMELEVNEDKAKQLGVSISNLLGTVQTYFSGDQSQNFSRFGKFYRVNIKADGVFRMDEQAFNDIFVKNEKGDMVPVNTLITLKKVYGPESVQRYNLYNSLNINVSPKPGVSNGELMGKLEQTLSKLPSDYSYEWTGLSLEEKSAGNQTIAIFGLCLLFVYLLLAAQYESYILPLAVMLSIPTGIVGAFLGIKAIGLDNNIYVQVGLIMLIGLLAKNAILIVEFAIQRRKAGLSILDSALEGAKARLRPIIMTSLAFIVGMIPLMISTGGMASGNKSISTSAAMGMLSGVVLGVFVIPVLYMFFQYLDEKFSTKKKYNTIENQLTNENI</sequence>
<dbReference type="InterPro" id="IPR027463">
    <property type="entry name" value="AcrB_DN_DC_subdom"/>
</dbReference>
<organism evidence="10 11">
    <name type="scientific">Chryseobacterium metallicongregator</name>
    <dbReference type="NCBI Taxonomy" id="3073042"/>
    <lineage>
        <taxon>Bacteria</taxon>
        <taxon>Pseudomonadati</taxon>
        <taxon>Bacteroidota</taxon>
        <taxon>Flavobacteriia</taxon>
        <taxon>Flavobacteriales</taxon>
        <taxon>Weeksellaceae</taxon>
        <taxon>Chryseobacterium group</taxon>
        <taxon>Chryseobacterium</taxon>
    </lineage>
</organism>
<keyword evidence="5" id="KW-0997">Cell inner membrane</keyword>
<feature type="transmembrane region" description="Helical" evidence="9">
    <location>
        <begin position="436"/>
        <end position="456"/>
    </location>
</feature>
<dbReference type="Pfam" id="PF00873">
    <property type="entry name" value="ACR_tran"/>
    <property type="match status" value="1"/>
</dbReference>
<dbReference type="Gene3D" id="3.30.2090.10">
    <property type="entry name" value="Multidrug efflux transporter AcrB TolC docking domain, DN and DC subdomains"/>
    <property type="match status" value="2"/>
</dbReference>
<dbReference type="Gene3D" id="3.30.70.1430">
    <property type="entry name" value="Multidrug efflux transporter AcrB pore domain"/>
    <property type="match status" value="2"/>
</dbReference>
<proteinExistence type="inferred from homology"/>
<reference evidence="10 11" key="1">
    <citation type="submission" date="2023-08" db="EMBL/GenBank/DDBJ databases">
        <authorList>
            <person name="Maltman C."/>
        </authorList>
    </citation>
    <scope>NUCLEOTIDE SEQUENCE [LARGE SCALE GENOMIC DNA]</scope>
    <source>
        <strain evidence="10 11">ES2</strain>
    </source>
</reference>
<feature type="transmembrane region" description="Helical" evidence="9">
    <location>
        <begin position="12"/>
        <end position="32"/>
    </location>
</feature>
<protein>
    <submittedName>
        <fullName evidence="10">Efflux RND transporter permease subunit</fullName>
    </submittedName>
</protein>
<dbReference type="Gene3D" id="3.30.70.1320">
    <property type="entry name" value="Multidrug efflux transporter AcrB pore domain like"/>
    <property type="match status" value="1"/>
</dbReference>
<evidence type="ECO:0000256" key="1">
    <source>
        <dbReference type="ARBA" id="ARBA00004429"/>
    </source>
</evidence>
<comment type="caution">
    <text evidence="10">The sequence shown here is derived from an EMBL/GenBank/DDBJ whole genome shotgun (WGS) entry which is preliminary data.</text>
</comment>
<dbReference type="PANTHER" id="PTHR32063:SF9">
    <property type="entry name" value="SIMILAR TO MULTIDRUG RESISTANCE PROTEIN MEXB"/>
    <property type="match status" value="1"/>
</dbReference>
<feature type="transmembrane region" description="Helical" evidence="9">
    <location>
        <begin position="868"/>
        <end position="887"/>
    </location>
</feature>
<evidence type="ECO:0000256" key="4">
    <source>
        <dbReference type="ARBA" id="ARBA00022475"/>
    </source>
</evidence>
<evidence type="ECO:0000256" key="2">
    <source>
        <dbReference type="ARBA" id="ARBA00010942"/>
    </source>
</evidence>
<keyword evidence="7 9" id="KW-1133">Transmembrane helix</keyword>
<evidence type="ECO:0000256" key="3">
    <source>
        <dbReference type="ARBA" id="ARBA00022448"/>
    </source>
</evidence>
<feature type="transmembrane region" description="Helical" evidence="9">
    <location>
        <begin position="364"/>
        <end position="388"/>
    </location>
</feature>
<dbReference type="Proteomes" id="UP001260959">
    <property type="component" value="Unassembled WGS sequence"/>
</dbReference>
<dbReference type="SUPFAM" id="SSF82693">
    <property type="entry name" value="Multidrug efflux transporter AcrB pore domain, PN1, PN2, PC1 and PC2 subdomains"/>
    <property type="match status" value="4"/>
</dbReference>
<keyword evidence="8 9" id="KW-0472">Membrane</keyword>
<dbReference type="PANTHER" id="PTHR32063">
    <property type="match status" value="1"/>
</dbReference>
<evidence type="ECO:0000256" key="7">
    <source>
        <dbReference type="ARBA" id="ARBA00022989"/>
    </source>
</evidence>
<feature type="transmembrane region" description="Helical" evidence="9">
    <location>
        <begin position="468"/>
        <end position="495"/>
    </location>
</feature>
<feature type="transmembrane region" description="Helical" evidence="9">
    <location>
        <begin position="394"/>
        <end position="415"/>
    </location>
</feature>
<evidence type="ECO:0000256" key="6">
    <source>
        <dbReference type="ARBA" id="ARBA00022692"/>
    </source>
</evidence>
<dbReference type="RefSeq" id="WP_309523368.1">
    <property type="nucleotide sequence ID" value="NZ_JAVIXS010000021.1"/>
</dbReference>
<dbReference type="SUPFAM" id="SSF82714">
    <property type="entry name" value="Multidrug efflux transporter AcrB TolC docking domain, DN and DC subdomains"/>
    <property type="match status" value="2"/>
</dbReference>